<dbReference type="CDD" id="cd00038">
    <property type="entry name" value="CAP_ED"/>
    <property type="match status" value="1"/>
</dbReference>
<keyword evidence="3" id="KW-0010">Activator</keyword>
<dbReference type="CDD" id="cd00092">
    <property type="entry name" value="HTH_CRP"/>
    <property type="match status" value="1"/>
</dbReference>
<dbReference type="SMART" id="SM00419">
    <property type="entry name" value="HTH_CRP"/>
    <property type="match status" value="1"/>
</dbReference>
<dbReference type="PANTHER" id="PTHR24567:SF26">
    <property type="entry name" value="REGULATORY PROTEIN YEIL"/>
    <property type="match status" value="1"/>
</dbReference>
<keyword evidence="1" id="KW-0805">Transcription regulation</keyword>
<evidence type="ECO:0000313" key="8">
    <source>
        <dbReference type="Proteomes" id="UP001234495"/>
    </source>
</evidence>
<keyword evidence="4" id="KW-0804">Transcription</keyword>
<dbReference type="SUPFAM" id="SSF51206">
    <property type="entry name" value="cAMP-binding domain-like"/>
    <property type="match status" value="1"/>
</dbReference>
<dbReference type="PANTHER" id="PTHR24567">
    <property type="entry name" value="CRP FAMILY TRANSCRIPTIONAL REGULATORY PROTEIN"/>
    <property type="match status" value="1"/>
</dbReference>
<reference evidence="7 8" key="1">
    <citation type="submission" date="2023-07" db="EMBL/GenBank/DDBJ databases">
        <title>Genomic Encyclopedia of Type Strains, Phase IV (KMG-IV): sequencing the most valuable type-strain genomes for metagenomic binning, comparative biology and taxonomic classification.</title>
        <authorList>
            <person name="Goeker M."/>
        </authorList>
    </citation>
    <scope>NUCLEOTIDE SEQUENCE [LARGE SCALE GENOMIC DNA]</scope>
    <source>
        <strain evidence="7 8">DSM 29005</strain>
    </source>
</reference>
<sequence length="226" mass="26061">MTQHHICSHSACVTHVPIFNHLEPEQMTDMMKLVQSGTYKKGELLFHPEEKTEALYIVNKGKMKIYHLSEAGKEQLVRILGRGDFTGELALFQHSTQKNYAEAMVDTQVCFIHKSDLQNLLLKYPSISIKILEEFANRLEVSEKQTTRFTTEKVETRLAHFLTECIEEDNEEIELPISKKDIASYLGTTPETISRALKNFEEQGFIIRISNKRLKILDLDGLLLMY</sequence>
<dbReference type="InterPro" id="IPR014710">
    <property type="entry name" value="RmlC-like_jellyroll"/>
</dbReference>
<evidence type="ECO:0000259" key="5">
    <source>
        <dbReference type="PROSITE" id="PS50042"/>
    </source>
</evidence>
<dbReference type="InterPro" id="IPR000595">
    <property type="entry name" value="cNMP-bd_dom"/>
</dbReference>
<keyword evidence="8" id="KW-1185">Reference proteome</keyword>
<evidence type="ECO:0000256" key="2">
    <source>
        <dbReference type="ARBA" id="ARBA00023125"/>
    </source>
</evidence>
<dbReference type="InterPro" id="IPR050397">
    <property type="entry name" value="Env_Response_Regulators"/>
</dbReference>
<dbReference type="InterPro" id="IPR036388">
    <property type="entry name" value="WH-like_DNA-bd_sf"/>
</dbReference>
<dbReference type="Pfam" id="PF13545">
    <property type="entry name" value="HTH_Crp_2"/>
    <property type="match status" value="1"/>
</dbReference>
<evidence type="ECO:0000256" key="4">
    <source>
        <dbReference type="ARBA" id="ARBA00023163"/>
    </source>
</evidence>
<proteinExistence type="predicted"/>
<dbReference type="Gene3D" id="2.60.120.10">
    <property type="entry name" value="Jelly Rolls"/>
    <property type="match status" value="1"/>
</dbReference>
<gene>
    <name evidence="7" type="ORF">J2S19_004828</name>
</gene>
<accession>A0ABT9ZNW8</accession>
<dbReference type="InterPro" id="IPR018490">
    <property type="entry name" value="cNMP-bd_dom_sf"/>
</dbReference>
<dbReference type="Gene3D" id="1.10.10.10">
    <property type="entry name" value="Winged helix-like DNA-binding domain superfamily/Winged helix DNA-binding domain"/>
    <property type="match status" value="1"/>
</dbReference>
<dbReference type="InterPro" id="IPR012318">
    <property type="entry name" value="HTH_CRP"/>
</dbReference>
<name>A0ABT9ZNW8_9BACI</name>
<comment type="caution">
    <text evidence="7">The sequence shown here is derived from an EMBL/GenBank/DDBJ whole genome shotgun (WGS) entry which is preliminary data.</text>
</comment>
<feature type="domain" description="Cyclic nucleotide-binding" evidence="5">
    <location>
        <begin position="18"/>
        <end position="138"/>
    </location>
</feature>
<protein>
    <submittedName>
        <fullName evidence="7">CRP/FNR family transcriptional regulator</fullName>
    </submittedName>
</protein>
<dbReference type="InterPro" id="IPR036390">
    <property type="entry name" value="WH_DNA-bd_sf"/>
</dbReference>
<organism evidence="7 8">
    <name type="scientific">Metabacillus malikii</name>
    <dbReference type="NCBI Taxonomy" id="1504265"/>
    <lineage>
        <taxon>Bacteria</taxon>
        <taxon>Bacillati</taxon>
        <taxon>Bacillota</taxon>
        <taxon>Bacilli</taxon>
        <taxon>Bacillales</taxon>
        <taxon>Bacillaceae</taxon>
        <taxon>Metabacillus</taxon>
    </lineage>
</organism>
<dbReference type="SUPFAM" id="SSF46785">
    <property type="entry name" value="Winged helix' DNA-binding domain"/>
    <property type="match status" value="1"/>
</dbReference>
<evidence type="ECO:0000313" key="7">
    <source>
        <dbReference type="EMBL" id="MDQ0233481.1"/>
    </source>
</evidence>
<evidence type="ECO:0000259" key="6">
    <source>
        <dbReference type="PROSITE" id="PS51063"/>
    </source>
</evidence>
<dbReference type="SMART" id="SM00100">
    <property type="entry name" value="cNMP"/>
    <property type="match status" value="1"/>
</dbReference>
<dbReference type="Proteomes" id="UP001234495">
    <property type="component" value="Unassembled WGS sequence"/>
</dbReference>
<dbReference type="Pfam" id="PF00027">
    <property type="entry name" value="cNMP_binding"/>
    <property type="match status" value="1"/>
</dbReference>
<dbReference type="PROSITE" id="PS50042">
    <property type="entry name" value="CNMP_BINDING_3"/>
    <property type="match status" value="1"/>
</dbReference>
<feature type="domain" description="HTH crp-type" evidence="6">
    <location>
        <begin position="152"/>
        <end position="220"/>
    </location>
</feature>
<evidence type="ECO:0000256" key="1">
    <source>
        <dbReference type="ARBA" id="ARBA00023015"/>
    </source>
</evidence>
<evidence type="ECO:0000256" key="3">
    <source>
        <dbReference type="ARBA" id="ARBA00023159"/>
    </source>
</evidence>
<dbReference type="PROSITE" id="PS51063">
    <property type="entry name" value="HTH_CRP_2"/>
    <property type="match status" value="1"/>
</dbReference>
<dbReference type="PRINTS" id="PR00034">
    <property type="entry name" value="HTHCRP"/>
</dbReference>
<keyword evidence="2" id="KW-0238">DNA-binding</keyword>
<dbReference type="EMBL" id="JAUSUD010000042">
    <property type="protein sequence ID" value="MDQ0233481.1"/>
    <property type="molecule type" value="Genomic_DNA"/>
</dbReference>
<dbReference type="RefSeq" id="WP_307346881.1">
    <property type="nucleotide sequence ID" value="NZ_JAUSUD010000042.1"/>
</dbReference>